<gene>
    <name evidence="1" type="ORF">EDC91_1062</name>
</gene>
<dbReference type="InterPro" id="IPR047324">
    <property type="entry name" value="LbH_gamma_CA-like"/>
</dbReference>
<sequence length="186" mass="20080">MAMTNLRPYQGITPTLGQRVYIDEASVLVGDITLGDDASIWPLVAARGDVNRIVIGQRSNIQDGSVLHVTRCSANNPEGFPLLIGDDVTVGHKAMLHGCTIGNRVLVGMGAIILDNVVVEDDVIIGAGSVVPPGKHLQAGYLYMGNPARQARPLTEQELKFLPASADNYVRLKQEYLQQYESATQL</sequence>
<keyword evidence="2" id="KW-1185">Reference proteome</keyword>
<dbReference type="CDD" id="cd04645">
    <property type="entry name" value="LbH_gamma_CA_like"/>
    <property type="match status" value="1"/>
</dbReference>
<dbReference type="AlphaFoldDB" id="A0A4R2FJ14"/>
<evidence type="ECO:0000313" key="1">
    <source>
        <dbReference type="EMBL" id="TCN86727.1"/>
    </source>
</evidence>
<dbReference type="EMBL" id="SLWF01000006">
    <property type="protein sequence ID" value="TCN86727.1"/>
    <property type="molecule type" value="Genomic_DNA"/>
</dbReference>
<dbReference type="Proteomes" id="UP000294832">
    <property type="component" value="Unassembled WGS sequence"/>
</dbReference>
<dbReference type="PANTHER" id="PTHR13061:SF56">
    <property type="entry name" value="PROTEIN YRDA"/>
    <property type="match status" value="1"/>
</dbReference>
<dbReference type="Gene3D" id="2.160.10.10">
    <property type="entry name" value="Hexapeptide repeat proteins"/>
    <property type="match status" value="1"/>
</dbReference>
<dbReference type="GO" id="GO:0016740">
    <property type="term" value="F:transferase activity"/>
    <property type="evidence" value="ECO:0007669"/>
    <property type="project" value="UniProtKB-KW"/>
</dbReference>
<evidence type="ECO:0000313" key="2">
    <source>
        <dbReference type="Proteomes" id="UP000294832"/>
    </source>
</evidence>
<reference evidence="1 2" key="1">
    <citation type="submission" date="2019-03" db="EMBL/GenBank/DDBJ databases">
        <title>Freshwater and sediment microbial communities from various areas in North America, analyzing microbe dynamics in response to fracking.</title>
        <authorList>
            <person name="Lamendella R."/>
        </authorList>
    </citation>
    <scope>NUCLEOTIDE SEQUENCE [LARGE SCALE GENOMIC DNA]</scope>
    <source>
        <strain evidence="1 2">74A</strain>
    </source>
</reference>
<dbReference type="SUPFAM" id="SSF51161">
    <property type="entry name" value="Trimeric LpxA-like enzymes"/>
    <property type="match status" value="1"/>
</dbReference>
<dbReference type="InterPro" id="IPR011004">
    <property type="entry name" value="Trimer_LpxA-like_sf"/>
</dbReference>
<dbReference type="Pfam" id="PF00132">
    <property type="entry name" value="Hexapep"/>
    <property type="match status" value="1"/>
</dbReference>
<organism evidence="1 2">
    <name type="scientific">Shewanella fodinae</name>
    <dbReference type="NCBI Taxonomy" id="552357"/>
    <lineage>
        <taxon>Bacteria</taxon>
        <taxon>Pseudomonadati</taxon>
        <taxon>Pseudomonadota</taxon>
        <taxon>Gammaproteobacteria</taxon>
        <taxon>Alteromonadales</taxon>
        <taxon>Shewanellaceae</taxon>
        <taxon>Shewanella</taxon>
    </lineage>
</organism>
<accession>A0A4R2FJ14</accession>
<name>A0A4R2FJ14_9GAMM</name>
<dbReference type="InterPro" id="IPR001451">
    <property type="entry name" value="Hexapep"/>
</dbReference>
<proteinExistence type="predicted"/>
<dbReference type="InterPro" id="IPR050484">
    <property type="entry name" value="Transf_Hexapept/Carb_Anhydrase"/>
</dbReference>
<protein>
    <submittedName>
        <fullName evidence="1">Carbonic anhydrase/acetyltransferase-like protein (Isoleucine patch superfamily)</fullName>
    </submittedName>
</protein>
<keyword evidence="1" id="KW-0808">Transferase</keyword>
<comment type="caution">
    <text evidence="1">The sequence shown here is derived from an EMBL/GenBank/DDBJ whole genome shotgun (WGS) entry which is preliminary data.</text>
</comment>
<dbReference type="PANTHER" id="PTHR13061">
    <property type="entry name" value="DYNACTIN SUBUNIT P25"/>
    <property type="match status" value="1"/>
</dbReference>